<dbReference type="SUPFAM" id="SSF53474">
    <property type="entry name" value="alpha/beta-Hydrolases"/>
    <property type="match status" value="1"/>
</dbReference>
<comment type="similarity">
    <text evidence="2">Belongs to the AB hydrolase superfamily. Epoxide hydrolase family.</text>
</comment>
<evidence type="ECO:0000313" key="5">
    <source>
        <dbReference type="Proteomes" id="UP001085076"/>
    </source>
</evidence>
<keyword evidence="1" id="KW-0378">Hydrolase</keyword>
<accession>A0A9D5CLQ6</accession>
<reference evidence="4" key="2">
    <citation type="journal article" date="2022" name="Hortic Res">
        <title>The genome of Dioscorea zingiberensis sheds light on the biosynthesis, origin and evolution of the medicinally important diosgenin saponins.</title>
        <authorList>
            <person name="Li Y."/>
            <person name="Tan C."/>
            <person name="Li Z."/>
            <person name="Guo J."/>
            <person name="Li S."/>
            <person name="Chen X."/>
            <person name="Wang C."/>
            <person name="Dai X."/>
            <person name="Yang H."/>
            <person name="Song W."/>
            <person name="Hou L."/>
            <person name="Xu J."/>
            <person name="Tong Z."/>
            <person name="Xu A."/>
            <person name="Yuan X."/>
            <person name="Wang W."/>
            <person name="Yang Q."/>
            <person name="Chen L."/>
            <person name="Sun Z."/>
            <person name="Wang K."/>
            <person name="Pan B."/>
            <person name="Chen J."/>
            <person name="Bao Y."/>
            <person name="Liu F."/>
            <person name="Qi X."/>
            <person name="Gang D.R."/>
            <person name="Wen J."/>
            <person name="Li J."/>
        </authorList>
    </citation>
    <scope>NUCLEOTIDE SEQUENCE</scope>
    <source>
        <strain evidence="4">Dzin_1.0</strain>
    </source>
</reference>
<dbReference type="Proteomes" id="UP001085076">
    <property type="component" value="Miscellaneous, Linkage group lg04"/>
</dbReference>
<gene>
    <name evidence="4" type="ORF">J5N97_016390</name>
</gene>
<dbReference type="InterPro" id="IPR000639">
    <property type="entry name" value="Epox_hydrolase-like"/>
</dbReference>
<dbReference type="PRINTS" id="PR00412">
    <property type="entry name" value="EPOXHYDRLASE"/>
</dbReference>
<dbReference type="AlphaFoldDB" id="A0A9D5CLQ6"/>
<dbReference type="Gene3D" id="3.40.50.1820">
    <property type="entry name" value="alpha/beta hydrolase"/>
    <property type="match status" value="1"/>
</dbReference>
<dbReference type="PANTHER" id="PTHR43329">
    <property type="entry name" value="EPOXIDE HYDROLASE"/>
    <property type="match status" value="1"/>
</dbReference>
<feature type="domain" description="AB hydrolase-1" evidence="3">
    <location>
        <begin position="29"/>
        <end position="296"/>
    </location>
</feature>
<dbReference type="EMBL" id="JAGGNH010000004">
    <property type="protein sequence ID" value="KAJ0974425.1"/>
    <property type="molecule type" value="Genomic_DNA"/>
</dbReference>
<dbReference type="GO" id="GO:0016787">
    <property type="term" value="F:hydrolase activity"/>
    <property type="evidence" value="ECO:0007669"/>
    <property type="project" value="UniProtKB-KW"/>
</dbReference>
<dbReference type="OrthoDB" id="7130006at2759"/>
<sequence>MATEKIEHSQLPIRGLNLHIAHIGATGSPTVVFLHGFPEIWYTWRYQMLAVAAAGFRAIAPDFRGYGLSDQPPEPEKASWKDLDDDLLAILDSLSVPKAFIVAKDFGAMAAYNFALLHPDRVSGVVTLGIPFISEAFSSAFTEIPEGYYLSRWRVPGRAEADFGRLEVKTVVRNIYILFSGSEFPNAKEDQEIMDLVDPSTPLPPWFSEEDLAVYASLYEKSGFRYALQMPYRSLKESLGITNPKVEVPVLLIMGGKDYVLKLAGYEDYIRSGMVKEFVPNLDIKFIEEGSHFVQEQYPDEVNELIVSFLKNQI</sequence>
<dbReference type="InterPro" id="IPR029058">
    <property type="entry name" value="AB_hydrolase_fold"/>
</dbReference>
<protein>
    <recommendedName>
        <fullName evidence="3">AB hydrolase-1 domain-containing protein</fullName>
    </recommendedName>
</protein>
<name>A0A9D5CLQ6_9LILI</name>
<dbReference type="PRINTS" id="PR00111">
    <property type="entry name" value="ABHYDROLASE"/>
</dbReference>
<organism evidence="4 5">
    <name type="scientific">Dioscorea zingiberensis</name>
    <dbReference type="NCBI Taxonomy" id="325984"/>
    <lineage>
        <taxon>Eukaryota</taxon>
        <taxon>Viridiplantae</taxon>
        <taxon>Streptophyta</taxon>
        <taxon>Embryophyta</taxon>
        <taxon>Tracheophyta</taxon>
        <taxon>Spermatophyta</taxon>
        <taxon>Magnoliopsida</taxon>
        <taxon>Liliopsida</taxon>
        <taxon>Dioscoreales</taxon>
        <taxon>Dioscoreaceae</taxon>
        <taxon>Dioscorea</taxon>
    </lineage>
</organism>
<evidence type="ECO:0000313" key="4">
    <source>
        <dbReference type="EMBL" id="KAJ0974425.1"/>
    </source>
</evidence>
<proteinExistence type="inferred from homology"/>
<evidence type="ECO:0000256" key="2">
    <source>
        <dbReference type="ARBA" id="ARBA00038334"/>
    </source>
</evidence>
<evidence type="ECO:0000256" key="1">
    <source>
        <dbReference type="ARBA" id="ARBA00022801"/>
    </source>
</evidence>
<dbReference type="Pfam" id="PF00561">
    <property type="entry name" value="Abhydrolase_1"/>
    <property type="match status" value="1"/>
</dbReference>
<reference evidence="4" key="1">
    <citation type="submission" date="2021-03" db="EMBL/GenBank/DDBJ databases">
        <authorList>
            <person name="Li Z."/>
            <person name="Yang C."/>
        </authorList>
    </citation>
    <scope>NUCLEOTIDE SEQUENCE</scope>
    <source>
        <strain evidence="4">Dzin_1.0</strain>
        <tissue evidence="4">Leaf</tissue>
    </source>
</reference>
<evidence type="ECO:0000259" key="3">
    <source>
        <dbReference type="Pfam" id="PF00561"/>
    </source>
</evidence>
<keyword evidence="5" id="KW-1185">Reference proteome</keyword>
<dbReference type="InterPro" id="IPR000073">
    <property type="entry name" value="AB_hydrolase_1"/>
</dbReference>
<comment type="caution">
    <text evidence="4">The sequence shown here is derived from an EMBL/GenBank/DDBJ whole genome shotgun (WGS) entry which is preliminary data.</text>
</comment>